<evidence type="ECO:0000313" key="2">
    <source>
        <dbReference type="Proteomes" id="UP000619355"/>
    </source>
</evidence>
<evidence type="ECO:0000313" key="1">
    <source>
        <dbReference type="EMBL" id="GHG54182.1"/>
    </source>
</evidence>
<name>A0A919C8J1_9ACTN</name>
<proteinExistence type="predicted"/>
<dbReference type="RefSeq" id="WP_189983232.1">
    <property type="nucleotide sequence ID" value="NZ_BNBF01000011.1"/>
</dbReference>
<reference evidence="2" key="1">
    <citation type="journal article" date="2019" name="Int. J. Syst. Evol. Microbiol.">
        <title>The Global Catalogue of Microorganisms (GCM) 10K type strain sequencing project: providing services to taxonomists for standard genome sequencing and annotation.</title>
        <authorList>
            <consortium name="The Broad Institute Genomics Platform"/>
            <consortium name="The Broad Institute Genome Sequencing Center for Infectious Disease"/>
            <person name="Wu L."/>
            <person name="Ma J."/>
        </authorList>
    </citation>
    <scope>NUCLEOTIDE SEQUENCE [LARGE SCALE GENOMIC DNA]</scope>
    <source>
        <strain evidence="2">JCM 4253</strain>
    </source>
</reference>
<accession>A0A919C8J1</accession>
<sequence length="209" mass="23811">MTKTIPPVDEPGQAELERRADALLEDAGEEAFEEWPSLWVEQTKTEFERIAIAHTGMVSLCWAPIVATLPTFDPESSQREMQSVMQQRPGVDDPDHYGELLSLLSAAEEAGARHGSGYLVERRNYPPESCRWVGCREPLYASQATRKRGRPRRYCETHQKPAKARTRRLRYAGIQVSRNRNLVYEFDGLTEQDLSGYREVWGRINTTGA</sequence>
<dbReference type="AlphaFoldDB" id="A0A919C8J1"/>
<organism evidence="1 2">
    <name type="scientific">Streptomyces capoamus</name>
    <dbReference type="NCBI Taxonomy" id="68183"/>
    <lineage>
        <taxon>Bacteria</taxon>
        <taxon>Bacillati</taxon>
        <taxon>Actinomycetota</taxon>
        <taxon>Actinomycetes</taxon>
        <taxon>Kitasatosporales</taxon>
        <taxon>Streptomycetaceae</taxon>
        <taxon>Streptomyces</taxon>
    </lineage>
</organism>
<comment type="caution">
    <text evidence="1">The sequence shown here is derived from an EMBL/GenBank/DDBJ whole genome shotgun (WGS) entry which is preliminary data.</text>
</comment>
<gene>
    <name evidence="1" type="ORF">GCM10018980_38540</name>
</gene>
<dbReference type="EMBL" id="BNBF01000011">
    <property type="protein sequence ID" value="GHG54182.1"/>
    <property type="molecule type" value="Genomic_DNA"/>
</dbReference>
<keyword evidence="2" id="KW-1185">Reference proteome</keyword>
<protein>
    <submittedName>
        <fullName evidence="1">Uncharacterized protein</fullName>
    </submittedName>
</protein>
<dbReference type="Proteomes" id="UP000619355">
    <property type="component" value="Unassembled WGS sequence"/>
</dbReference>